<feature type="domain" description="NmrA-like" evidence="1">
    <location>
        <begin position="1"/>
        <end position="106"/>
    </location>
</feature>
<protein>
    <recommendedName>
        <fullName evidence="1">NmrA-like domain-containing protein</fullName>
    </recommendedName>
</protein>
<dbReference type="AlphaFoldDB" id="A0A0C3HTW2"/>
<name>A0A0C3HTW2_OIDMZ</name>
<evidence type="ECO:0000313" key="3">
    <source>
        <dbReference type="Proteomes" id="UP000054321"/>
    </source>
</evidence>
<dbReference type="InterPro" id="IPR008030">
    <property type="entry name" value="NmrA-like"/>
</dbReference>
<dbReference type="Gene3D" id="3.40.50.720">
    <property type="entry name" value="NAD(P)-binding Rossmann-like Domain"/>
    <property type="match status" value="1"/>
</dbReference>
<dbReference type="Pfam" id="PF05368">
    <property type="entry name" value="NmrA"/>
    <property type="match status" value="1"/>
</dbReference>
<gene>
    <name evidence="2" type="ORF">OIDMADRAFT_49945</name>
</gene>
<keyword evidence="3" id="KW-1185">Reference proteome</keyword>
<dbReference type="Proteomes" id="UP000054321">
    <property type="component" value="Unassembled WGS sequence"/>
</dbReference>
<reference evidence="3" key="2">
    <citation type="submission" date="2015-01" db="EMBL/GenBank/DDBJ databases">
        <title>Evolutionary Origins and Diversification of the Mycorrhizal Mutualists.</title>
        <authorList>
            <consortium name="DOE Joint Genome Institute"/>
            <consortium name="Mycorrhizal Genomics Consortium"/>
            <person name="Kohler A."/>
            <person name="Kuo A."/>
            <person name="Nagy L.G."/>
            <person name="Floudas D."/>
            <person name="Copeland A."/>
            <person name="Barry K.W."/>
            <person name="Cichocki N."/>
            <person name="Veneault-Fourrey C."/>
            <person name="LaButti K."/>
            <person name="Lindquist E.A."/>
            <person name="Lipzen A."/>
            <person name="Lundell T."/>
            <person name="Morin E."/>
            <person name="Murat C."/>
            <person name="Riley R."/>
            <person name="Ohm R."/>
            <person name="Sun H."/>
            <person name="Tunlid A."/>
            <person name="Henrissat B."/>
            <person name="Grigoriev I.V."/>
            <person name="Hibbett D.S."/>
            <person name="Martin F."/>
        </authorList>
    </citation>
    <scope>NUCLEOTIDE SEQUENCE [LARGE SCALE GENOMIC DNA]</scope>
    <source>
        <strain evidence="3">Zn</strain>
    </source>
</reference>
<evidence type="ECO:0000259" key="1">
    <source>
        <dbReference type="Pfam" id="PF05368"/>
    </source>
</evidence>
<dbReference type="InterPro" id="IPR036291">
    <property type="entry name" value="NAD(P)-bd_dom_sf"/>
</dbReference>
<sequence>MIDIRDAGKFIAPALLEPDFYNRKSFTCAAKFYTLVEIVKTWSKVTGKEIRPALSGPSSLPPALEVAMKGARGLITVYAYFGPTGQADLDWTLEQLTDKLTSWEQFVEDHKPWFED</sequence>
<reference evidence="2 3" key="1">
    <citation type="submission" date="2014-04" db="EMBL/GenBank/DDBJ databases">
        <authorList>
            <consortium name="DOE Joint Genome Institute"/>
            <person name="Kuo A."/>
            <person name="Martino E."/>
            <person name="Perotto S."/>
            <person name="Kohler A."/>
            <person name="Nagy L.G."/>
            <person name="Floudas D."/>
            <person name="Copeland A."/>
            <person name="Barry K.W."/>
            <person name="Cichocki N."/>
            <person name="Veneault-Fourrey C."/>
            <person name="LaButti K."/>
            <person name="Lindquist E.A."/>
            <person name="Lipzen A."/>
            <person name="Lundell T."/>
            <person name="Morin E."/>
            <person name="Murat C."/>
            <person name="Sun H."/>
            <person name="Tunlid A."/>
            <person name="Henrissat B."/>
            <person name="Grigoriev I.V."/>
            <person name="Hibbett D.S."/>
            <person name="Martin F."/>
            <person name="Nordberg H.P."/>
            <person name="Cantor M.N."/>
            <person name="Hua S.X."/>
        </authorList>
    </citation>
    <scope>NUCLEOTIDE SEQUENCE [LARGE SCALE GENOMIC DNA]</scope>
    <source>
        <strain evidence="2 3">Zn</strain>
    </source>
</reference>
<dbReference type="OrthoDB" id="3358371at2759"/>
<dbReference type="InParanoid" id="A0A0C3HTW2"/>
<dbReference type="HOGENOM" id="CLU_2097527_0_0_1"/>
<organism evidence="2 3">
    <name type="scientific">Oidiodendron maius (strain Zn)</name>
    <dbReference type="NCBI Taxonomy" id="913774"/>
    <lineage>
        <taxon>Eukaryota</taxon>
        <taxon>Fungi</taxon>
        <taxon>Dikarya</taxon>
        <taxon>Ascomycota</taxon>
        <taxon>Pezizomycotina</taxon>
        <taxon>Leotiomycetes</taxon>
        <taxon>Leotiomycetes incertae sedis</taxon>
        <taxon>Myxotrichaceae</taxon>
        <taxon>Oidiodendron</taxon>
    </lineage>
</organism>
<evidence type="ECO:0000313" key="2">
    <source>
        <dbReference type="EMBL" id="KIN06460.1"/>
    </source>
</evidence>
<proteinExistence type="predicted"/>
<dbReference type="EMBL" id="KN832871">
    <property type="protein sequence ID" value="KIN06460.1"/>
    <property type="molecule type" value="Genomic_DNA"/>
</dbReference>
<dbReference type="SUPFAM" id="SSF51735">
    <property type="entry name" value="NAD(P)-binding Rossmann-fold domains"/>
    <property type="match status" value="1"/>
</dbReference>
<accession>A0A0C3HTW2</accession>
<dbReference type="STRING" id="913774.A0A0C3HTW2"/>
<dbReference type="Gene3D" id="3.90.25.10">
    <property type="entry name" value="UDP-galactose 4-epimerase, domain 1"/>
    <property type="match status" value="1"/>
</dbReference>